<comment type="similarity">
    <text evidence="1">Belongs to the RecJ family.</text>
</comment>
<dbReference type="GO" id="GO:0006310">
    <property type="term" value="P:DNA recombination"/>
    <property type="evidence" value="ECO:0007669"/>
    <property type="project" value="InterPro"/>
</dbReference>
<dbReference type="InterPro" id="IPR038763">
    <property type="entry name" value="DHH_sf"/>
</dbReference>
<dbReference type="PATRIC" id="fig|1444770.3.peg.1265"/>
<evidence type="ECO:0000259" key="7">
    <source>
        <dbReference type="Pfam" id="PF02272"/>
    </source>
</evidence>
<dbReference type="InterPro" id="IPR041122">
    <property type="entry name" value="RecJ_OB"/>
</dbReference>
<dbReference type="Proteomes" id="UP000020406">
    <property type="component" value="Unassembled WGS sequence"/>
</dbReference>
<keyword evidence="5 9" id="KW-0269">Exonuclease</keyword>
<dbReference type="EMBL" id="JDSQ01000007">
    <property type="protein sequence ID" value="EWS78377.1"/>
    <property type="molecule type" value="Genomic_DNA"/>
</dbReference>
<dbReference type="PANTHER" id="PTHR30255:SF2">
    <property type="entry name" value="SINGLE-STRANDED-DNA-SPECIFIC EXONUCLEASE RECJ"/>
    <property type="match status" value="1"/>
</dbReference>
<evidence type="ECO:0000256" key="2">
    <source>
        <dbReference type="ARBA" id="ARBA00019841"/>
    </source>
</evidence>
<dbReference type="InterPro" id="IPR051673">
    <property type="entry name" value="SSDNA_exonuclease_RecJ"/>
</dbReference>
<dbReference type="Pfam" id="PF01368">
    <property type="entry name" value="DHH"/>
    <property type="match status" value="1"/>
</dbReference>
<keyword evidence="4" id="KW-0378">Hydrolase</keyword>
<feature type="domain" description="DDH" evidence="6">
    <location>
        <begin position="72"/>
        <end position="205"/>
    </location>
</feature>
<feature type="domain" description="DHHA1" evidence="7">
    <location>
        <begin position="369"/>
        <end position="466"/>
    </location>
</feature>
<evidence type="ECO:0000259" key="8">
    <source>
        <dbReference type="Pfam" id="PF17768"/>
    </source>
</evidence>
<evidence type="ECO:0000313" key="9">
    <source>
        <dbReference type="EMBL" id="EWS78377.1"/>
    </source>
</evidence>
<organism evidence="9 10">
    <name type="scientific">Xylella taiwanensis</name>
    <dbReference type="NCBI Taxonomy" id="1444770"/>
    <lineage>
        <taxon>Bacteria</taxon>
        <taxon>Pseudomonadati</taxon>
        <taxon>Pseudomonadota</taxon>
        <taxon>Gammaproteobacteria</taxon>
        <taxon>Lysobacterales</taxon>
        <taxon>Lysobacteraceae</taxon>
        <taxon>Xylella</taxon>
    </lineage>
</organism>
<evidence type="ECO:0000313" key="10">
    <source>
        <dbReference type="Proteomes" id="UP000020406"/>
    </source>
</evidence>
<dbReference type="GO" id="GO:0006281">
    <property type="term" value="P:DNA repair"/>
    <property type="evidence" value="ECO:0007669"/>
    <property type="project" value="InterPro"/>
</dbReference>
<dbReference type="RefSeq" id="WP_425511077.1">
    <property type="nucleotide sequence ID" value="NZ_CP053627.1"/>
</dbReference>
<dbReference type="Gene3D" id="3.90.1640.30">
    <property type="match status" value="1"/>
</dbReference>
<gene>
    <name evidence="9" type="ORF">AF72_05285</name>
</gene>
<evidence type="ECO:0000256" key="4">
    <source>
        <dbReference type="ARBA" id="ARBA00022801"/>
    </source>
</evidence>
<dbReference type="GeneID" id="68900166"/>
<reference evidence="9 10" key="1">
    <citation type="journal article" date="2014" name="Genome Announc.">
        <title>Draft Genome Sequence of Xylella fastidiosa Pear Leaf Scorch Strain in Taiwan.</title>
        <authorList>
            <person name="Su C.C."/>
            <person name="Deng W.L."/>
            <person name="Jan F.J."/>
            <person name="Chang C.J."/>
            <person name="Huang H."/>
            <person name="Chen J."/>
        </authorList>
    </citation>
    <scope>NUCLEOTIDE SEQUENCE [LARGE SCALE GENOMIC DNA]</scope>
    <source>
        <strain evidence="9 10">PLS229</strain>
    </source>
</reference>
<dbReference type="InterPro" id="IPR001667">
    <property type="entry name" value="DDH_dom"/>
</dbReference>
<comment type="caution">
    <text evidence="9">The sequence shown here is derived from an EMBL/GenBank/DDBJ whole genome shotgun (WGS) entry which is preliminary data.</text>
</comment>
<dbReference type="InterPro" id="IPR004610">
    <property type="entry name" value="RecJ"/>
</dbReference>
<dbReference type="eggNOG" id="COG0608">
    <property type="taxonomic scope" value="Bacteria"/>
</dbReference>
<dbReference type="GO" id="GO:0008409">
    <property type="term" value="F:5'-3' exonuclease activity"/>
    <property type="evidence" value="ECO:0007669"/>
    <property type="project" value="InterPro"/>
</dbReference>
<sequence length="590" mass="63773">MSVPRIIRRLSLPAGVWPDHVPPLLRRLYAARGCADWVTAQPCLAQLLSPATLSNMNAATALLAEVIKADGRILVVGDFDCDGATACAVAVRGLRLLGARNVMHAVPNRMVHGYGLSSTLIEELAPLQPALLVTVDHGIACHAGVAAAKARGWRVLVTDHHLPSETLPLADVIVNPNLPGDLFPSKALAGVGVIFYVLLALRARLYPCAHLEHDGQKTAIHSSSAQKSRPDLTSLLDLVAVGTVADLVPLDTNNRALVAAGLRRLRRGQGCLGLRALIEMSSRDESQLTASDIGFALSPRLNAAGRLEDMALGIELLLSEDWTQARGIAAMLEEINATRRVVQQSMSDEAEQVVEQAMLQSDGVLPMAVCLFDPHWHPGVIGLVASKLKDKLHRPVVALAPAEPGSTLLRGSARSIPGLHIRDVLAALDSRHPGVIQKFGGHAMAAGLTLDGEALPAFERAFRAQVEIMVDTSVLHAELHSDGELAAHELDALHARALRLGGPWGQGFPEPLFDGEFEVLQWRVLKGRHLKMELRHAGRHEALSAIHFNGWRGDPPARRLRLAYRLVCDDYRGGDAIQLIVEHWEVTERD</sequence>
<protein>
    <recommendedName>
        <fullName evidence="2">Single-stranded-DNA-specific exonuclease RecJ</fullName>
    </recommendedName>
</protein>
<name>Z9JKT6_9GAMM</name>
<dbReference type="NCBIfam" id="TIGR00644">
    <property type="entry name" value="recJ"/>
    <property type="match status" value="1"/>
</dbReference>
<evidence type="ECO:0000256" key="5">
    <source>
        <dbReference type="ARBA" id="ARBA00022839"/>
    </source>
</evidence>
<evidence type="ECO:0000256" key="3">
    <source>
        <dbReference type="ARBA" id="ARBA00022722"/>
    </source>
</evidence>
<dbReference type="AlphaFoldDB" id="Z9JKT6"/>
<evidence type="ECO:0000259" key="6">
    <source>
        <dbReference type="Pfam" id="PF01368"/>
    </source>
</evidence>
<dbReference type="STRING" id="1444770.AF72_05285"/>
<dbReference type="Pfam" id="PF02272">
    <property type="entry name" value="DHHA1"/>
    <property type="match status" value="1"/>
</dbReference>
<dbReference type="SUPFAM" id="SSF64182">
    <property type="entry name" value="DHH phosphoesterases"/>
    <property type="match status" value="1"/>
</dbReference>
<keyword evidence="3" id="KW-0540">Nuclease</keyword>
<evidence type="ECO:0000256" key="1">
    <source>
        <dbReference type="ARBA" id="ARBA00005915"/>
    </source>
</evidence>
<feature type="domain" description="RecJ OB" evidence="8">
    <location>
        <begin position="482"/>
        <end position="583"/>
    </location>
</feature>
<dbReference type="Gene3D" id="3.10.310.30">
    <property type="match status" value="1"/>
</dbReference>
<dbReference type="GO" id="GO:0003676">
    <property type="term" value="F:nucleic acid binding"/>
    <property type="evidence" value="ECO:0007669"/>
    <property type="project" value="InterPro"/>
</dbReference>
<dbReference type="InterPro" id="IPR003156">
    <property type="entry name" value="DHHA1_dom"/>
</dbReference>
<accession>Z9JKT6</accession>
<proteinExistence type="inferred from homology"/>
<dbReference type="Pfam" id="PF17768">
    <property type="entry name" value="RecJ_OB"/>
    <property type="match status" value="1"/>
</dbReference>
<dbReference type="PANTHER" id="PTHR30255">
    <property type="entry name" value="SINGLE-STRANDED-DNA-SPECIFIC EXONUCLEASE RECJ"/>
    <property type="match status" value="1"/>
</dbReference>